<dbReference type="STRING" id="377629.TERTU_2230"/>
<dbReference type="Proteomes" id="UP000009080">
    <property type="component" value="Chromosome"/>
</dbReference>
<organism evidence="1 2">
    <name type="scientific">Teredinibacter turnerae (strain ATCC 39867 / T7901)</name>
    <dbReference type="NCBI Taxonomy" id="377629"/>
    <lineage>
        <taxon>Bacteria</taxon>
        <taxon>Pseudomonadati</taxon>
        <taxon>Pseudomonadota</taxon>
        <taxon>Gammaproteobacteria</taxon>
        <taxon>Cellvibrionales</taxon>
        <taxon>Cellvibrionaceae</taxon>
        <taxon>Teredinibacter</taxon>
    </lineage>
</organism>
<dbReference type="EMBL" id="CP001614">
    <property type="protein sequence ID" value="ACR13764.1"/>
    <property type="molecule type" value="Genomic_DNA"/>
</dbReference>
<dbReference type="KEGG" id="ttu:TERTU_2230"/>
<reference evidence="1 2" key="1">
    <citation type="journal article" date="2009" name="PLoS ONE">
        <title>The complete genome of Teredinibacter turnerae T7901: an intracellular endosymbiont of marine wood-boring bivalves (shipworms).</title>
        <authorList>
            <person name="Yang J.C."/>
            <person name="Madupu R."/>
            <person name="Durkin A.S."/>
            <person name="Ekborg N.A."/>
            <person name="Pedamallu C.S."/>
            <person name="Hostetler J.B."/>
            <person name="Radune D."/>
            <person name="Toms B.S."/>
            <person name="Henrissat B."/>
            <person name="Coutinho P.M."/>
            <person name="Schwarz S."/>
            <person name="Field L."/>
            <person name="Trindade-Silva A.E."/>
            <person name="Soares C.A.G."/>
            <person name="Elshahawi S."/>
            <person name="Hanora A."/>
            <person name="Schmidt E.W."/>
            <person name="Haygood M.G."/>
            <person name="Posfai J."/>
            <person name="Benner J."/>
            <person name="Madinger C."/>
            <person name="Nove J."/>
            <person name="Anton B."/>
            <person name="Chaudhary K."/>
            <person name="Foster J."/>
            <person name="Holman A."/>
            <person name="Kumar S."/>
            <person name="Lessard P.A."/>
            <person name="Luyten Y.A."/>
            <person name="Slatko B."/>
            <person name="Wood N."/>
            <person name="Wu B."/>
            <person name="Teplitski M."/>
            <person name="Mougous J.D."/>
            <person name="Ward N."/>
            <person name="Eisen J.A."/>
            <person name="Badger J.H."/>
            <person name="Distel D.L."/>
        </authorList>
    </citation>
    <scope>NUCLEOTIDE SEQUENCE [LARGE SCALE GENOMIC DNA]</scope>
    <source>
        <strain evidence="2">ATCC 39867 / T7901</strain>
    </source>
</reference>
<proteinExistence type="predicted"/>
<name>C5BJK6_TERTT</name>
<keyword evidence="2" id="KW-1185">Reference proteome</keyword>
<dbReference type="AlphaFoldDB" id="C5BJK6"/>
<evidence type="ECO:0000313" key="1">
    <source>
        <dbReference type="EMBL" id="ACR13764.1"/>
    </source>
</evidence>
<protein>
    <submittedName>
        <fullName evidence="1">Uncharacterized protein</fullName>
    </submittedName>
</protein>
<accession>C5BJK6</accession>
<gene>
    <name evidence="1" type="ordered locus">TERTU_2230</name>
</gene>
<dbReference type="HOGENOM" id="CLU_007876_0_0_6"/>
<sequence length="802" mass="90476">MVKRRGASDFEQLRKAMVEAVQKLAASCWTDYNLHDPGITILESLCYALTDINHRTDYAIENLLANANQELSLRQHGLSAPGDAFQMRPLTTTEMADYLCRKIPELAAVSIQETKVRTKASAVVSTLPWLHKIYITAWASSNSSKQMQELKAKVITQYHRVRNLGNALNDVVLTKRVNVALSGDIYLNEEVGESGKVEQAMAAMYFCVQRYLVTAKFQVTGEPLVALLNEIHKVPGVTTTSHLALIGVAVDGRLEKPVGSNVFTDPRYALRLQLSTIAGADSVRVFVRNRQVNVDAAAVQQLIHSLEEAHQLQRNMLRDAAPTASIPSSHKELLSYISVQNHFPANYGINAFGLPASASAQRKGQAKQLKGYLTLFDQLLVDHLAMLDSTKDFLSTDTGVKRVYPTGKLDGVVSQIYQSVPGVDFLDSLEAYQNYSPRKARVFDFLAAMNGRDKESFAWDFNNPYFSELARAEQLLACKQQYIEHIGMLARDRAAGTNFVEKTWGTTNQSTLEKHLRIKLGLSERRLSTVYPLVRAGLNHQDSDLGFHFNANNAKQETRFATSFYENIGHSLAADETRNLKPVPDIAVDEPTSKKVYHQVRNHVFGHLKNLRTLLFRAGANLASYRIKVSDQRTATRLYINLGRNSRENWLYLLSTKSEHDAAITANGLCQFIQTLNSDMEGFHLIEHQLLLPVSKHWQPAVDKVASLNPFANTQSLVVSGWSARFVDGEFRRYVEDLVLQESPAHMYTQVFWLDFSTMERFEVLFKNWCDVRMRRDEHRKFNFLSAKLLRMLMKLAEGGLR</sequence>
<dbReference type="eggNOG" id="COG3422">
    <property type="taxonomic scope" value="Bacteria"/>
</dbReference>
<evidence type="ECO:0000313" key="2">
    <source>
        <dbReference type="Proteomes" id="UP000009080"/>
    </source>
</evidence>